<sequence>MNNKVFLYLACVFAGFALSILPETGTFLDDLDTFFSVVGYIAMAFFSLVLIYFGLLSFFNKNTSI</sequence>
<evidence type="ECO:0000256" key="1">
    <source>
        <dbReference type="SAM" id="Phobius"/>
    </source>
</evidence>
<dbReference type="Proteomes" id="UP000831787">
    <property type="component" value="Chromosome"/>
</dbReference>
<keyword evidence="3" id="KW-1185">Reference proteome</keyword>
<feature type="transmembrane region" description="Helical" evidence="1">
    <location>
        <begin position="38"/>
        <end position="59"/>
    </location>
</feature>
<name>A0ABY4EJP5_9BACI</name>
<keyword evidence="1" id="KW-0812">Transmembrane</keyword>
<reference evidence="2 3" key="1">
    <citation type="submission" date="2022-04" db="EMBL/GenBank/DDBJ databases">
        <title>Halobacillus sp. isolated from saltern.</title>
        <authorList>
            <person name="Won M."/>
            <person name="Lee C.-M."/>
            <person name="Woen H.-Y."/>
            <person name="Kwon S.-W."/>
        </authorList>
    </citation>
    <scope>NUCLEOTIDE SEQUENCE [LARGE SCALE GENOMIC DNA]</scope>
    <source>
        <strain evidence="2 3">SSBR10-3</strain>
    </source>
</reference>
<evidence type="ECO:0000313" key="3">
    <source>
        <dbReference type="Proteomes" id="UP000831787"/>
    </source>
</evidence>
<accession>A0ABY4EJP5</accession>
<gene>
    <name evidence="2" type="ORF">MUN89_21625</name>
</gene>
<dbReference type="EMBL" id="CP095073">
    <property type="protein sequence ID" value="UOQ44389.1"/>
    <property type="molecule type" value="Genomic_DNA"/>
</dbReference>
<proteinExistence type="predicted"/>
<keyword evidence="1" id="KW-0472">Membrane</keyword>
<organism evidence="2 3">
    <name type="scientific">Halobacillus salinarum</name>
    <dbReference type="NCBI Taxonomy" id="2932257"/>
    <lineage>
        <taxon>Bacteria</taxon>
        <taxon>Bacillati</taxon>
        <taxon>Bacillota</taxon>
        <taxon>Bacilli</taxon>
        <taxon>Bacillales</taxon>
        <taxon>Bacillaceae</taxon>
        <taxon>Halobacillus</taxon>
    </lineage>
</organism>
<dbReference type="RefSeq" id="WP_244710308.1">
    <property type="nucleotide sequence ID" value="NZ_CP095073.1"/>
</dbReference>
<protein>
    <submittedName>
        <fullName evidence="2">Uncharacterized protein</fullName>
    </submittedName>
</protein>
<evidence type="ECO:0000313" key="2">
    <source>
        <dbReference type="EMBL" id="UOQ44389.1"/>
    </source>
</evidence>
<keyword evidence="1" id="KW-1133">Transmembrane helix</keyword>